<feature type="chain" id="PRO_5042163000" description="Leishmanolysin" evidence="2">
    <location>
        <begin position="28"/>
        <end position="746"/>
    </location>
</feature>
<keyword evidence="2" id="KW-0732">Signal</keyword>
<evidence type="ECO:0000313" key="4">
    <source>
        <dbReference type="Proteomes" id="UP001295423"/>
    </source>
</evidence>
<feature type="compositionally biased region" description="Pro residues" evidence="1">
    <location>
        <begin position="252"/>
        <end position="307"/>
    </location>
</feature>
<dbReference type="EMBL" id="CAKOGP040000668">
    <property type="protein sequence ID" value="CAJ1937836.1"/>
    <property type="molecule type" value="Genomic_DNA"/>
</dbReference>
<accession>A0AAD2CVF4</accession>
<evidence type="ECO:0000313" key="3">
    <source>
        <dbReference type="EMBL" id="CAJ1937836.1"/>
    </source>
</evidence>
<name>A0AAD2CVF4_9STRA</name>
<organism evidence="3 4">
    <name type="scientific">Cylindrotheca closterium</name>
    <dbReference type="NCBI Taxonomy" id="2856"/>
    <lineage>
        <taxon>Eukaryota</taxon>
        <taxon>Sar</taxon>
        <taxon>Stramenopiles</taxon>
        <taxon>Ochrophyta</taxon>
        <taxon>Bacillariophyta</taxon>
        <taxon>Bacillariophyceae</taxon>
        <taxon>Bacillariophycidae</taxon>
        <taxon>Bacillariales</taxon>
        <taxon>Bacillariaceae</taxon>
        <taxon>Cylindrotheca</taxon>
    </lineage>
</organism>
<keyword evidence="4" id="KW-1185">Reference proteome</keyword>
<sequence length="746" mass="80967">MVFRRRLDQWTVFLLNLILSIQNGADAIDDHISKSLPRNLQDSVFACAGVDEIIQEGNIYLEVTGRPAYLQEGHLHVLENALASLYESAAKQTCSTGYRYLTGARINRDSIPQTTDVVTFVIDFEVTGRCKGCASDIDFLSNFRRQRRIRAATAPESQRQLSSKKASKKSSDSSRYYYQYTNYGSSQSSSSRYYYHGDPYVDVVGPTSTSSCHCPAPAVEGLEYAFGRIIRDILDLRNIYTGTPRVGDDPNAPTPMVPTPMMPTPMQPTPMMQPTPQPTPMMPTSTPPPTMGQGPTEPPVSPPPTAPPTRRTTPAPSNAPSSNDPQPSSIPSVSPSLVPSTVNQPSSIPSASPSIIPTQQQQEPSATPSLAPSVAGGPEPSANPSLAPSVNDNPEPSANPSLAPSVTQNDVCDAQNNPINYRSPNCDVATQGGYQICLEFLNLPCEDAPIFDEAVAFWESVITNDLPDHTIPLRFLDDPDFCGPGYTVPNPMDDLFICAQFDDIDGVNRVLGTGTSVNDGSGVAKPILWGILKLDAADIARFQGDPSLYYDVVLHEIGHILGIGNNWRLATAPLVNGNCEYTGAAAVAVYRDLSGCANGFPLAECTNGHWSEDCFDAELMTPSRNAGGVLISEMTIASLDDMGYTTDRNAVQYDFISFDMAQTCRCNANPIKIESGLVWQWNKPIKHKDPEITPELREEAKRAAPPLVPTVTSNGDENDNSTTIGTTSTVLFWNEEAETFYEVSIY</sequence>
<evidence type="ECO:0008006" key="5">
    <source>
        <dbReference type="Google" id="ProtNLM"/>
    </source>
</evidence>
<dbReference type="SUPFAM" id="SSF55486">
    <property type="entry name" value="Metalloproteases ('zincins'), catalytic domain"/>
    <property type="match status" value="1"/>
</dbReference>
<feature type="compositionally biased region" description="Polar residues" evidence="1">
    <location>
        <begin position="382"/>
        <end position="416"/>
    </location>
</feature>
<reference evidence="3" key="1">
    <citation type="submission" date="2023-08" db="EMBL/GenBank/DDBJ databases">
        <authorList>
            <person name="Audoor S."/>
            <person name="Bilcke G."/>
        </authorList>
    </citation>
    <scope>NUCLEOTIDE SEQUENCE</scope>
</reference>
<dbReference type="AlphaFoldDB" id="A0AAD2CVF4"/>
<feature type="compositionally biased region" description="Low complexity" evidence="1">
    <location>
        <begin position="308"/>
        <end position="365"/>
    </location>
</feature>
<proteinExistence type="predicted"/>
<protein>
    <recommendedName>
        <fullName evidence="5">Leishmanolysin</fullName>
    </recommendedName>
</protein>
<dbReference type="Proteomes" id="UP001295423">
    <property type="component" value="Unassembled WGS sequence"/>
</dbReference>
<feature type="region of interest" description="Disordered" evidence="1">
    <location>
        <begin position="151"/>
        <end position="170"/>
    </location>
</feature>
<feature type="signal peptide" evidence="2">
    <location>
        <begin position="1"/>
        <end position="27"/>
    </location>
</feature>
<evidence type="ECO:0000256" key="2">
    <source>
        <dbReference type="SAM" id="SignalP"/>
    </source>
</evidence>
<gene>
    <name evidence="3" type="ORF">CYCCA115_LOCUS5842</name>
</gene>
<comment type="caution">
    <text evidence="3">The sequence shown here is derived from an EMBL/GenBank/DDBJ whole genome shotgun (WGS) entry which is preliminary data.</text>
</comment>
<feature type="region of interest" description="Disordered" evidence="1">
    <location>
        <begin position="242"/>
        <end position="416"/>
    </location>
</feature>
<evidence type="ECO:0000256" key="1">
    <source>
        <dbReference type="SAM" id="MobiDB-lite"/>
    </source>
</evidence>
<dbReference type="Gene3D" id="3.90.132.10">
    <property type="entry name" value="Leishmanolysin , domain 2"/>
    <property type="match status" value="1"/>
</dbReference>